<dbReference type="RefSeq" id="WP_214442398.1">
    <property type="nucleotide sequence ID" value="NZ_JAECZB010000105.1"/>
</dbReference>
<comment type="caution">
    <text evidence="1">The sequence shown here is derived from an EMBL/GenBank/DDBJ whole genome shotgun (WGS) entry which is preliminary data.</text>
</comment>
<evidence type="ECO:0000313" key="2">
    <source>
        <dbReference type="Proteomes" id="UP000599391"/>
    </source>
</evidence>
<organism evidence="1 2">
    <name type="scientific">Atlanticothrix silvestris CENA357</name>
    <dbReference type="NCBI Taxonomy" id="1725252"/>
    <lineage>
        <taxon>Bacteria</taxon>
        <taxon>Bacillati</taxon>
        <taxon>Cyanobacteriota</taxon>
        <taxon>Cyanophyceae</taxon>
        <taxon>Nostocales</taxon>
        <taxon>Nodulariaceae</taxon>
        <taxon>Atlanticothrix</taxon>
        <taxon>Atlanticothrix silvestris</taxon>
    </lineage>
</organism>
<name>A0A8J7L8J1_9CYAN</name>
<evidence type="ECO:0000313" key="1">
    <source>
        <dbReference type="EMBL" id="MBH8556207.1"/>
    </source>
</evidence>
<dbReference type="AlphaFoldDB" id="A0A8J7L8J1"/>
<accession>A0A8J7L8J1</accession>
<sequence length="59" mass="6825">MNIQEFESNYREAMAEALNELQTAVLMLAQVQRKISEIGSSMQNMNESVEEFINNQKNE</sequence>
<dbReference type="EMBL" id="JAECZB010000105">
    <property type="protein sequence ID" value="MBH8556207.1"/>
    <property type="molecule type" value="Genomic_DNA"/>
</dbReference>
<proteinExistence type="predicted"/>
<reference evidence="1 2" key="1">
    <citation type="journal article" date="2021" name="Int. J. Syst. Evol. Microbiol.">
        <title>Amazonocrinis nigriterrae gen. nov., sp. nov., Atlanticothrix silvestris gen. nov., sp. nov. and Dendronalium phyllosphericum gen. nov., sp. nov., nostocacean cyanobacteria from Brazilian environments.</title>
        <authorList>
            <person name="Alvarenga D.O."/>
            <person name="Andreote A.P.D."/>
            <person name="Branco L.H.Z."/>
            <person name="Delbaje E."/>
            <person name="Cruz R.B."/>
            <person name="Varani A.M."/>
            <person name="Fiore M.F."/>
        </authorList>
    </citation>
    <scope>NUCLEOTIDE SEQUENCE [LARGE SCALE GENOMIC DNA]</scope>
    <source>
        <strain evidence="1 2">CENA357</strain>
    </source>
</reference>
<gene>
    <name evidence="1" type="ORF">I8751_28525</name>
</gene>
<keyword evidence="2" id="KW-1185">Reference proteome</keyword>
<dbReference type="Proteomes" id="UP000599391">
    <property type="component" value="Unassembled WGS sequence"/>
</dbReference>
<protein>
    <submittedName>
        <fullName evidence="1">Uncharacterized protein</fullName>
    </submittedName>
</protein>